<dbReference type="OrthoDB" id="9809748at2"/>
<evidence type="ECO:0000256" key="2">
    <source>
        <dbReference type="ARBA" id="ARBA00005992"/>
    </source>
</evidence>
<evidence type="ECO:0000259" key="9">
    <source>
        <dbReference type="PROSITE" id="PS52029"/>
    </source>
</evidence>
<comment type="similarity">
    <text evidence="2">Belongs to the YkuD family.</text>
</comment>
<dbReference type="AlphaFoldDB" id="A0A2G9WX09"/>
<dbReference type="Proteomes" id="UP000231070">
    <property type="component" value="Unassembled WGS sequence"/>
</dbReference>
<evidence type="ECO:0000256" key="8">
    <source>
        <dbReference type="SAM" id="Coils"/>
    </source>
</evidence>
<evidence type="ECO:0000256" key="5">
    <source>
        <dbReference type="ARBA" id="ARBA00022984"/>
    </source>
</evidence>
<keyword evidence="8" id="KW-0175">Coiled coil</keyword>
<comment type="caution">
    <text evidence="10">The sequence shown here is derived from an EMBL/GenBank/DDBJ whole genome shotgun (WGS) entry which is preliminary data.</text>
</comment>
<dbReference type="GO" id="GO:0004180">
    <property type="term" value="F:carboxypeptidase activity"/>
    <property type="evidence" value="ECO:0007669"/>
    <property type="project" value="UniProtKB-ARBA"/>
</dbReference>
<organism evidence="10 11">
    <name type="scientific">Pleomorphomonas carboxyditropha</name>
    <dbReference type="NCBI Taxonomy" id="2023338"/>
    <lineage>
        <taxon>Bacteria</taxon>
        <taxon>Pseudomonadati</taxon>
        <taxon>Pseudomonadota</taxon>
        <taxon>Alphaproteobacteria</taxon>
        <taxon>Hyphomicrobiales</taxon>
        <taxon>Pleomorphomonadaceae</taxon>
        <taxon>Pleomorphomonas</taxon>
    </lineage>
</organism>
<dbReference type="GO" id="GO:0071555">
    <property type="term" value="P:cell wall organization"/>
    <property type="evidence" value="ECO:0007669"/>
    <property type="project" value="UniProtKB-UniRule"/>
</dbReference>
<dbReference type="SUPFAM" id="SSF141523">
    <property type="entry name" value="L,D-transpeptidase catalytic domain-like"/>
    <property type="match status" value="1"/>
</dbReference>
<comment type="pathway">
    <text evidence="1 7">Cell wall biogenesis; peptidoglycan biosynthesis.</text>
</comment>
<evidence type="ECO:0000313" key="10">
    <source>
        <dbReference type="EMBL" id="PIO99247.1"/>
    </source>
</evidence>
<dbReference type="InterPro" id="IPR005490">
    <property type="entry name" value="LD_TPept_cat_dom"/>
</dbReference>
<dbReference type="PANTHER" id="PTHR36699:SF1">
    <property type="entry name" value="L,D-TRANSPEPTIDASE YAFK-RELATED"/>
    <property type="match status" value="1"/>
</dbReference>
<keyword evidence="3" id="KW-0808">Transferase</keyword>
<name>A0A2G9WX09_9HYPH</name>
<dbReference type="RefSeq" id="WP_100080405.1">
    <property type="nucleotide sequence ID" value="NZ_NQVN01000005.1"/>
</dbReference>
<dbReference type="PROSITE" id="PS52029">
    <property type="entry name" value="LD_TPASE"/>
    <property type="match status" value="1"/>
</dbReference>
<keyword evidence="6 7" id="KW-0961">Cell wall biogenesis/degradation</keyword>
<evidence type="ECO:0000256" key="3">
    <source>
        <dbReference type="ARBA" id="ARBA00022679"/>
    </source>
</evidence>
<proteinExistence type="inferred from homology"/>
<evidence type="ECO:0000256" key="7">
    <source>
        <dbReference type="PROSITE-ProRule" id="PRU01373"/>
    </source>
</evidence>
<dbReference type="GO" id="GO:0009252">
    <property type="term" value="P:peptidoglycan biosynthetic process"/>
    <property type="evidence" value="ECO:0007669"/>
    <property type="project" value="UniProtKB-KW"/>
</dbReference>
<dbReference type="PROSITE" id="PS51257">
    <property type="entry name" value="PROKAR_LIPOPROTEIN"/>
    <property type="match status" value="1"/>
</dbReference>
<dbReference type="GO" id="GO:0016740">
    <property type="term" value="F:transferase activity"/>
    <property type="evidence" value="ECO:0007669"/>
    <property type="project" value="UniProtKB-KW"/>
</dbReference>
<dbReference type="PANTHER" id="PTHR36699">
    <property type="entry name" value="LD-TRANSPEPTIDASE"/>
    <property type="match status" value="1"/>
</dbReference>
<gene>
    <name evidence="10" type="ORF">CJ014_10325</name>
</gene>
<feature type="coiled-coil region" evidence="8">
    <location>
        <begin position="287"/>
        <end position="339"/>
    </location>
</feature>
<evidence type="ECO:0000256" key="4">
    <source>
        <dbReference type="ARBA" id="ARBA00022960"/>
    </source>
</evidence>
<evidence type="ECO:0000256" key="1">
    <source>
        <dbReference type="ARBA" id="ARBA00004752"/>
    </source>
</evidence>
<dbReference type="Pfam" id="PF03734">
    <property type="entry name" value="YkuD"/>
    <property type="match status" value="1"/>
</dbReference>
<reference evidence="10 11" key="1">
    <citation type="submission" date="2017-08" db="EMBL/GenBank/DDBJ databases">
        <title>Pleomorphomonas carboxidotrophicus sp. nov., a new mesophilic hydrogenogenic carboxidotroph.</title>
        <authorList>
            <person name="Esquivel-Elizondo S."/>
            <person name="Krajmalnik-Brown R."/>
            <person name="Maldonado J."/>
        </authorList>
    </citation>
    <scope>NUCLEOTIDE SEQUENCE [LARGE SCALE GENOMIC DNA]</scope>
    <source>
        <strain evidence="10 11">SVCO-16</strain>
    </source>
</reference>
<accession>A0A2G9WX09</accession>
<dbReference type="GO" id="GO:0008360">
    <property type="term" value="P:regulation of cell shape"/>
    <property type="evidence" value="ECO:0007669"/>
    <property type="project" value="UniProtKB-UniRule"/>
</dbReference>
<feature type="active site" description="Nucleophile" evidence="7">
    <location>
        <position position="171"/>
    </location>
</feature>
<evidence type="ECO:0000313" key="11">
    <source>
        <dbReference type="Proteomes" id="UP000231070"/>
    </source>
</evidence>
<keyword evidence="11" id="KW-1185">Reference proteome</keyword>
<feature type="active site" description="Proton donor/acceptor" evidence="7">
    <location>
        <position position="163"/>
    </location>
</feature>
<keyword evidence="5 7" id="KW-0573">Peptidoglycan synthesis</keyword>
<feature type="domain" description="L,D-TPase catalytic" evidence="9">
    <location>
        <begin position="71"/>
        <end position="202"/>
    </location>
</feature>
<protein>
    <recommendedName>
        <fullName evidence="9">L,D-TPase catalytic domain-containing protein</fullName>
    </recommendedName>
</protein>
<evidence type="ECO:0000256" key="6">
    <source>
        <dbReference type="ARBA" id="ARBA00023316"/>
    </source>
</evidence>
<sequence>MTSFRPTQPSRGISTAGRLARLAGALGVAALLAACQADEIGYGYGPKDQRPVSPKTLEAMKKLNMKLSSPVLMRIFKEENKFEVWKMNASGRYALLKSYDICRWSGNLGPKVKEGDRQAPEGFYPITPGLMNPKSDWYLAFNTGFPNAYDRANGRTGTALMVHGSCSSRGCYAMTDPQIQEIYALAREAFRGGQKAFQLQAFPFRLDGKNMAKHWNDPNMPFWKMLKEGYDTFEMTHQEPKVDVCGRKYVFNANPAEPLDTVAACPVDLGQPKELVASLQTRAKADYAEAEVMFAKLENDRKAEEDKRIQLALAAEKRKADAEKAKAEAELARIEAERNPSTIARLFGAEPNPDAGITIGPVIVPPTGAPVPIADPRGPQIHAVALAEPVEQERASAISRLFSFVTGGDKAPAAAPIIPVAAAAPALPTPATPALVPAIPAQGAPVAAAPAATAVPAITAAAPIPPLPGQPAPAVTGQPGAVAQPTAPQIACAAPGVVVPAGTPPCPSLAAAPAVDPTPTARDKSILDRIGSWF</sequence>
<keyword evidence="4 7" id="KW-0133">Cell shape</keyword>
<dbReference type="InterPro" id="IPR038063">
    <property type="entry name" value="Transpep_catalytic_dom"/>
</dbReference>
<dbReference type="EMBL" id="NQVN01000005">
    <property type="protein sequence ID" value="PIO99247.1"/>
    <property type="molecule type" value="Genomic_DNA"/>
</dbReference>